<keyword evidence="11" id="KW-1185">Reference proteome</keyword>
<dbReference type="InterPro" id="IPR050535">
    <property type="entry name" value="DNA_Repair-Maintenance_Comp"/>
</dbReference>
<dbReference type="PANTHER" id="PTHR30337:SF0">
    <property type="entry name" value="NUCLEASE SBCCD SUBUNIT D"/>
    <property type="match status" value="1"/>
</dbReference>
<evidence type="ECO:0000256" key="3">
    <source>
        <dbReference type="ARBA" id="ARBA00013365"/>
    </source>
</evidence>
<evidence type="ECO:0000259" key="8">
    <source>
        <dbReference type="Pfam" id="PF00149"/>
    </source>
</evidence>
<feature type="domain" description="Nuclease SbcCD subunit D C-terminal" evidence="9">
    <location>
        <begin position="269"/>
        <end position="360"/>
    </location>
</feature>
<gene>
    <name evidence="7" type="primary">sbcD</name>
    <name evidence="10" type="ORF">SAMN02745751_00505</name>
</gene>
<dbReference type="EMBL" id="FQZL01000005">
    <property type="protein sequence ID" value="SHI53308.1"/>
    <property type="molecule type" value="Genomic_DNA"/>
</dbReference>
<dbReference type="Proteomes" id="UP000184052">
    <property type="component" value="Unassembled WGS sequence"/>
</dbReference>
<sequence length="388" mass="44067">MKIIHTGDWHIGKLVHGVHMTEDQRHMLKQLVETIEIEKPQVLIIAGDIYDRSIPPVEAVELLDDTLSEIILKHEITVIAIAGNHDSPDRVGFASKILTDRGLHIRGNISREIIPVKVEDEYGTVDFYPVPFAEPAVVRELYGEGEIKTHDDAMKMVLGRIVDKMDGNSRNVCISHAFLMGTEAPETSESERPLSIGGSEYVNVDYYDPFDYVALGHLHRPQKVKNEKIRYSGSLLKYSFSEARQRKSITIVDMDGDGNVEYELRELEPLRDLRIIKGDLNSLMDREIYSLGNTDDYIMASLTDKGELLDPIGRLRSVYPNILRLEREQFDREAGEDRTSAGDEFSRKNPVELFGEFYENLSGEEFDEGKKGIVVDIFDEIGRKGREV</sequence>
<evidence type="ECO:0000313" key="11">
    <source>
        <dbReference type="Proteomes" id="UP000184052"/>
    </source>
</evidence>
<keyword evidence="7" id="KW-0255">Endonuclease</keyword>
<reference evidence="10 11" key="1">
    <citation type="submission" date="2016-11" db="EMBL/GenBank/DDBJ databases">
        <authorList>
            <person name="Jaros S."/>
            <person name="Januszkiewicz K."/>
            <person name="Wedrychowicz H."/>
        </authorList>
    </citation>
    <scope>NUCLEOTIDE SEQUENCE [LARGE SCALE GENOMIC DNA]</scope>
    <source>
        <strain evidence="10 11">DSM 17477</strain>
    </source>
</reference>
<evidence type="ECO:0000256" key="5">
    <source>
        <dbReference type="ARBA" id="ARBA00022801"/>
    </source>
</evidence>
<dbReference type="STRING" id="1121476.SAMN02745751_00505"/>
<dbReference type="Pfam" id="PF00149">
    <property type="entry name" value="Metallophos"/>
    <property type="match status" value="1"/>
</dbReference>
<dbReference type="PANTHER" id="PTHR30337">
    <property type="entry name" value="COMPONENT OF ATP-DEPENDENT DSDNA EXONUCLEASE"/>
    <property type="match status" value="1"/>
</dbReference>
<proteinExistence type="inferred from homology"/>
<feature type="domain" description="Calcineurin-like phosphoesterase" evidence="8">
    <location>
        <begin position="1"/>
        <end position="221"/>
    </location>
</feature>
<comment type="similarity">
    <text evidence="1 7">Belongs to the SbcD family.</text>
</comment>
<dbReference type="GO" id="GO:0004519">
    <property type="term" value="F:endonuclease activity"/>
    <property type="evidence" value="ECO:0007669"/>
    <property type="project" value="UniProtKB-KW"/>
</dbReference>
<evidence type="ECO:0000259" key="9">
    <source>
        <dbReference type="Pfam" id="PF12320"/>
    </source>
</evidence>
<dbReference type="InterPro" id="IPR026843">
    <property type="entry name" value="SbcD_C"/>
</dbReference>
<dbReference type="SUPFAM" id="SSF56300">
    <property type="entry name" value="Metallo-dependent phosphatases"/>
    <property type="match status" value="1"/>
</dbReference>
<organism evidence="10 11">
    <name type="scientific">Dethiosulfatibacter aminovorans DSM 17477</name>
    <dbReference type="NCBI Taxonomy" id="1121476"/>
    <lineage>
        <taxon>Bacteria</taxon>
        <taxon>Bacillati</taxon>
        <taxon>Bacillota</taxon>
        <taxon>Tissierellia</taxon>
        <taxon>Dethiosulfatibacter</taxon>
    </lineage>
</organism>
<dbReference type="NCBIfam" id="TIGR00619">
    <property type="entry name" value="sbcd"/>
    <property type="match status" value="1"/>
</dbReference>
<evidence type="ECO:0000313" key="10">
    <source>
        <dbReference type="EMBL" id="SHI53308.1"/>
    </source>
</evidence>
<dbReference type="Pfam" id="PF12320">
    <property type="entry name" value="SbcD_C"/>
    <property type="match status" value="1"/>
</dbReference>
<dbReference type="RefSeq" id="WP_073046631.1">
    <property type="nucleotide sequence ID" value="NZ_FQZL01000005.1"/>
</dbReference>
<dbReference type="GO" id="GO:0008408">
    <property type="term" value="F:3'-5' exonuclease activity"/>
    <property type="evidence" value="ECO:0007669"/>
    <property type="project" value="InterPro"/>
</dbReference>
<dbReference type="InterPro" id="IPR029052">
    <property type="entry name" value="Metallo-depent_PP-like"/>
</dbReference>
<evidence type="ECO:0000256" key="1">
    <source>
        <dbReference type="ARBA" id="ARBA00010555"/>
    </source>
</evidence>
<dbReference type="GO" id="GO:0006260">
    <property type="term" value="P:DNA replication"/>
    <property type="evidence" value="ECO:0007669"/>
    <property type="project" value="UniProtKB-KW"/>
</dbReference>
<dbReference type="AlphaFoldDB" id="A0A1M6BXV0"/>
<dbReference type="InterPro" id="IPR041796">
    <property type="entry name" value="Mre11_N"/>
</dbReference>
<name>A0A1M6BXV0_9FIRM</name>
<comment type="function">
    <text evidence="7">SbcCD cleaves DNA hairpin structures. These structures can inhibit DNA replication and are intermediates in certain DNA recombination reactions. The complex acts as a 3'-&gt;5' double strand exonuclease that can open hairpins. It also has a 5' single-strand endonuclease activity.</text>
</comment>
<keyword evidence="6 7" id="KW-0269">Exonuclease</keyword>
<protein>
    <recommendedName>
        <fullName evidence="3 7">Nuclease SbcCD subunit D</fullName>
    </recommendedName>
</protein>
<evidence type="ECO:0000256" key="6">
    <source>
        <dbReference type="ARBA" id="ARBA00022839"/>
    </source>
</evidence>
<keyword evidence="7" id="KW-0233">DNA recombination</keyword>
<dbReference type="InterPro" id="IPR004843">
    <property type="entry name" value="Calcineurin-like_PHP"/>
</dbReference>
<dbReference type="CDD" id="cd00840">
    <property type="entry name" value="MPP_Mre11_N"/>
    <property type="match status" value="1"/>
</dbReference>
<dbReference type="InterPro" id="IPR004593">
    <property type="entry name" value="SbcD"/>
</dbReference>
<keyword evidence="7" id="KW-0235">DNA replication</keyword>
<evidence type="ECO:0000256" key="7">
    <source>
        <dbReference type="RuleBase" id="RU363069"/>
    </source>
</evidence>
<keyword evidence="4 7" id="KW-0540">Nuclease</keyword>
<dbReference type="OrthoDB" id="9773856at2"/>
<dbReference type="Gene3D" id="3.60.21.10">
    <property type="match status" value="1"/>
</dbReference>
<comment type="subunit">
    <text evidence="2 7">Heterodimer of SbcC and SbcD.</text>
</comment>
<accession>A0A1M6BXV0</accession>
<evidence type="ECO:0000256" key="4">
    <source>
        <dbReference type="ARBA" id="ARBA00022722"/>
    </source>
</evidence>
<evidence type="ECO:0000256" key="2">
    <source>
        <dbReference type="ARBA" id="ARBA00011322"/>
    </source>
</evidence>
<dbReference type="GO" id="GO:0006310">
    <property type="term" value="P:DNA recombination"/>
    <property type="evidence" value="ECO:0007669"/>
    <property type="project" value="UniProtKB-KW"/>
</dbReference>
<keyword evidence="5 7" id="KW-0378">Hydrolase</keyword>